<sequence length="102" mass="11395">MHGQEKIKTEIETGKMMMEECFPVHCATIRRGLDKFCTVTDGTDSMHIAEDERTGGRLITGMAVLMVKSNHAFPECSFQPHLGIEDLRGETPNSPKDDVEDN</sequence>
<accession>A0AAE0XDS2</accession>
<name>A0AAE0XDS2_9GAST</name>
<dbReference type="EMBL" id="JAWDGP010008106">
    <property type="protein sequence ID" value="KAK3690921.1"/>
    <property type="molecule type" value="Genomic_DNA"/>
</dbReference>
<gene>
    <name evidence="2" type="ORF">RRG08_021619</name>
</gene>
<dbReference type="Proteomes" id="UP001283361">
    <property type="component" value="Unassembled WGS sequence"/>
</dbReference>
<evidence type="ECO:0000256" key="1">
    <source>
        <dbReference type="SAM" id="MobiDB-lite"/>
    </source>
</evidence>
<protein>
    <submittedName>
        <fullName evidence="2">Uncharacterized protein</fullName>
    </submittedName>
</protein>
<comment type="caution">
    <text evidence="2">The sequence shown here is derived from an EMBL/GenBank/DDBJ whole genome shotgun (WGS) entry which is preliminary data.</text>
</comment>
<dbReference type="AlphaFoldDB" id="A0AAE0XDS2"/>
<organism evidence="2 3">
    <name type="scientific">Elysia crispata</name>
    <name type="common">lettuce slug</name>
    <dbReference type="NCBI Taxonomy" id="231223"/>
    <lineage>
        <taxon>Eukaryota</taxon>
        <taxon>Metazoa</taxon>
        <taxon>Spiralia</taxon>
        <taxon>Lophotrochozoa</taxon>
        <taxon>Mollusca</taxon>
        <taxon>Gastropoda</taxon>
        <taxon>Heterobranchia</taxon>
        <taxon>Euthyneura</taxon>
        <taxon>Panpulmonata</taxon>
        <taxon>Sacoglossa</taxon>
        <taxon>Placobranchoidea</taxon>
        <taxon>Plakobranchidae</taxon>
        <taxon>Elysia</taxon>
    </lineage>
</organism>
<feature type="region of interest" description="Disordered" evidence="1">
    <location>
        <begin position="83"/>
        <end position="102"/>
    </location>
</feature>
<evidence type="ECO:0000313" key="2">
    <source>
        <dbReference type="EMBL" id="KAK3690921.1"/>
    </source>
</evidence>
<evidence type="ECO:0000313" key="3">
    <source>
        <dbReference type="Proteomes" id="UP001283361"/>
    </source>
</evidence>
<keyword evidence="3" id="KW-1185">Reference proteome</keyword>
<proteinExistence type="predicted"/>
<reference evidence="2" key="1">
    <citation type="journal article" date="2023" name="G3 (Bethesda)">
        <title>A reference genome for the long-term kleptoplast-retaining sea slug Elysia crispata morphotype clarki.</title>
        <authorList>
            <person name="Eastman K.E."/>
            <person name="Pendleton A.L."/>
            <person name="Shaikh M.A."/>
            <person name="Suttiyut T."/>
            <person name="Ogas R."/>
            <person name="Tomko P."/>
            <person name="Gavelis G."/>
            <person name="Widhalm J.R."/>
            <person name="Wisecaver J.H."/>
        </authorList>
    </citation>
    <scope>NUCLEOTIDE SEQUENCE</scope>
    <source>
        <strain evidence="2">ECLA1</strain>
    </source>
</reference>